<organism evidence="3 4">
    <name type="scientific">Colletotrichum chrysophilum</name>
    <dbReference type="NCBI Taxonomy" id="1836956"/>
    <lineage>
        <taxon>Eukaryota</taxon>
        <taxon>Fungi</taxon>
        <taxon>Dikarya</taxon>
        <taxon>Ascomycota</taxon>
        <taxon>Pezizomycotina</taxon>
        <taxon>Sordariomycetes</taxon>
        <taxon>Hypocreomycetidae</taxon>
        <taxon>Glomerellales</taxon>
        <taxon>Glomerellaceae</taxon>
        <taxon>Colletotrichum</taxon>
        <taxon>Colletotrichum gloeosporioides species complex</taxon>
    </lineage>
</organism>
<gene>
    <name evidence="3" type="ORF">CCHR01_00566</name>
</gene>
<feature type="region of interest" description="Disordered" evidence="1">
    <location>
        <begin position="1"/>
        <end position="25"/>
    </location>
</feature>
<feature type="transmembrane region" description="Helical" evidence="2">
    <location>
        <begin position="31"/>
        <end position="51"/>
    </location>
</feature>
<sequence length="123" mass="13548">MTSSRNINKREEASKPDTGKYGMEPFMGAPGYAGVVCCPVYAVIGVVWGIVRQIKKRKHQKETQKADTEFAVDHPGGAADVEAGKRRRSERDMTQQRSRGDTSPPRTTHGFKGDPKNCRVCGP</sequence>
<dbReference type="Proteomes" id="UP001243330">
    <property type="component" value="Unassembled WGS sequence"/>
</dbReference>
<feature type="region of interest" description="Disordered" evidence="1">
    <location>
        <begin position="54"/>
        <end position="123"/>
    </location>
</feature>
<keyword evidence="2" id="KW-0472">Membrane</keyword>
<name>A0AAD9EQH2_9PEZI</name>
<feature type="compositionally biased region" description="Basic and acidic residues" evidence="1">
    <location>
        <begin position="61"/>
        <end position="72"/>
    </location>
</feature>
<evidence type="ECO:0000256" key="2">
    <source>
        <dbReference type="SAM" id="Phobius"/>
    </source>
</evidence>
<proteinExistence type="predicted"/>
<dbReference type="EMBL" id="JAQOWY010000005">
    <property type="protein sequence ID" value="KAK1856803.1"/>
    <property type="molecule type" value="Genomic_DNA"/>
</dbReference>
<dbReference type="AlphaFoldDB" id="A0AAD9EQH2"/>
<reference evidence="3" key="1">
    <citation type="submission" date="2023-01" db="EMBL/GenBank/DDBJ databases">
        <title>Colletotrichum chrysophilum M932 genome sequence.</title>
        <authorList>
            <person name="Baroncelli R."/>
        </authorList>
    </citation>
    <scope>NUCLEOTIDE SEQUENCE</scope>
    <source>
        <strain evidence="3">M932</strain>
    </source>
</reference>
<evidence type="ECO:0000256" key="1">
    <source>
        <dbReference type="SAM" id="MobiDB-lite"/>
    </source>
</evidence>
<keyword evidence="4" id="KW-1185">Reference proteome</keyword>
<evidence type="ECO:0000313" key="4">
    <source>
        <dbReference type="Proteomes" id="UP001243330"/>
    </source>
</evidence>
<accession>A0AAD9EQH2</accession>
<keyword evidence="2" id="KW-1133">Transmembrane helix</keyword>
<feature type="compositionally biased region" description="Basic and acidic residues" evidence="1">
    <location>
        <begin position="89"/>
        <end position="100"/>
    </location>
</feature>
<protein>
    <submittedName>
        <fullName evidence="3">Uncharacterized protein</fullName>
    </submittedName>
</protein>
<keyword evidence="2" id="KW-0812">Transmembrane</keyword>
<comment type="caution">
    <text evidence="3">The sequence shown here is derived from an EMBL/GenBank/DDBJ whole genome shotgun (WGS) entry which is preliminary data.</text>
</comment>
<evidence type="ECO:0000313" key="3">
    <source>
        <dbReference type="EMBL" id="KAK1856803.1"/>
    </source>
</evidence>
<feature type="compositionally biased region" description="Basic and acidic residues" evidence="1">
    <location>
        <begin position="8"/>
        <end position="18"/>
    </location>
</feature>